<feature type="compositionally biased region" description="Acidic residues" evidence="2">
    <location>
        <begin position="94"/>
        <end position="137"/>
    </location>
</feature>
<dbReference type="PANTHER" id="PTHR11960:SF26">
    <property type="match status" value="1"/>
</dbReference>
<feature type="compositionally biased region" description="Polar residues" evidence="2">
    <location>
        <begin position="623"/>
        <end position="651"/>
    </location>
</feature>
<evidence type="ECO:0000256" key="1">
    <source>
        <dbReference type="RuleBase" id="RU004374"/>
    </source>
</evidence>
<feature type="compositionally biased region" description="Acidic residues" evidence="2">
    <location>
        <begin position="47"/>
        <end position="59"/>
    </location>
</feature>
<comment type="caution">
    <text evidence="4">The sequence shown here is derived from an EMBL/GenBank/DDBJ whole genome shotgun (WGS) entry which is preliminary data.</text>
</comment>
<name>A0A8J4UWF9_9MYCE</name>
<feature type="compositionally biased region" description="Polar residues" evidence="2">
    <location>
        <begin position="458"/>
        <end position="478"/>
    </location>
</feature>
<dbReference type="GO" id="GO:0000340">
    <property type="term" value="F:RNA 7-methylguanosine cap binding"/>
    <property type="evidence" value="ECO:0007669"/>
    <property type="project" value="TreeGrafter"/>
</dbReference>
<keyword evidence="1" id="KW-0648">Protein biosynthesis</keyword>
<dbReference type="InterPro" id="IPR023398">
    <property type="entry name" value="TIF_eIF4e-like"/>
</dbReference>
<comment type="similarity">
    <text evidence="1">Belongs to the eukaryotic initiation factor 4E family.</text>
</comment>
<keyword evidence="1" id="KW-0396">Initiation factor</keyword>
<feature type="region of interest" description="Disordered" evidence="2">
    <location>
        <begin position="1"/>
        <end position="32"/>
    </location>
</feature>
<dbReference type="EMBL" id="AJWJ01000027">
    <property type="protein sequence ID" value="KAF2077506.1"/>
    <property type="molecule type" value="Genomic_DNA"/>
</dbReference>
<feature type="region of interest" description="Disordered" evidence="2">
    <location>
        <begin position="47"/>
        <end position="153"/>
    </location>
</feature>
<keyword evidence="1" id="KW-0694">RNA-binding</keyword>
<dbReference type="AlphaFoldDB" id="A0A8J4UWF9"/>
<feature type="compositionally biased region" description="Polar residues" evidence="2">
    <location>
        <begin position="1"/>
        <end position="17"/>
    </location>
</feature>
<gene>
    <name evidence="4" type="ORF">CYY_001205</name>
</gene>
<organism evidence="4 5">
    <name type="scientific">Polysphondylium violaceum</name>
    <dbReference type="NCBI Taxonomy" id="133409"/>
    <lineage>
        <taxon>Eukaryota</taxon>
        <taxon>Amoebozoa</taxon>
        <taxon>Evosea</taxon>
        <taxon>Eumycetozoa</taxon>
        <taxon>Dictyostelia</taxon>
        <taxon>Dictyosteliales</taxon>
        <taxon>Dictyosteliaceae</taxon>
        <taxon>Polysphondylium</taxon>
    </lineage>
</organism>
<dbReference type="InterPro" id="IPR001040">
    <property type="entry name" value="TIF_eIF_4E"/>
</dbReference>
<dbReference type="Pfam" id="PF01652">
    <property type="entry name" value="IF4E"/>
    <property type="match status" value="1"/>
</dbReference>
<feature type="compositionally biased region" description="Low complexity" evidence="2">
    <location>
        <begin position="662"/>
        <end position="673"/>
    </location>
</feature>
<feature type="compositionally biased region" description="Basic residues" evidence="2">
    <location>
        <begin position="652"/>
        <end position="661"/>
    </location>
</feature>
<evidence type="ECO:0000313" key="5">
    <source>
        <dbReference type="Proteomes" id="UP000695562"/>
    </source>
</evidence>
<evidence type="ECO:0000313" key="4">
    <source>
        <dbReference type="EMBL" id="KAF2077506.1"/>
    </source>
</evidence>
<feature type="compositionally biased region" description="Basic and acidic residues" evidence="2">
    <location>
        <begin position="139"/>
        <end position="153"/>
    </location>
</feature>
<feature type="compositionally biased region" description="Low complexity" evidence="2">
    <location>
        <begin position="613"/>
        <end position="622"/>
    </location>
</feature>
<dbReference type="OrthoDB" id="590761at2759"/>
<keyword evidence="5" id="KW-1185">Reference proteome</keyword>
<dbReference type="Gene3D" id="3.30.760.10">
    <property type="entry name" value="RNA Cap, Translation Initiation Factor Eif4e"/>
    <property type="match status" value="1"/>
</dbReference>
<feature type="compositionally biased region" description="Basic and acidic residues" evidence="2">
    <location>
        <begin position="435"/>
        <end position="448"/>
    </location>
</feature>
<dbReference type="SUPFAM" id="SSF55418">
    <property type="entry name" value="eIF4e-like"/>
    <property type="match status" value="1"/>
</dbReference>
<dbReference type="GO" id="GO:0016281">
    <property type="term" value="C:eukaryotic translation initiation factor 4F complex"/>
    <property type="evidence" value="ECO:0007669"/>
    <property type="project" value="TreeGrafter"/>
</dbReference>
<feature type="region of interest" description="Disordered" evidence="2">
    <location>
        <begin position="601"/>
        <end position="711"/>
    </location>
</feature>
<feature type="region of interest" description="Disordered" evidence="2">
    <location>
        <begin position="316"/>
        <end position="478"/>
    </location>
</feature>
<feature type="compositionally biased region" description="Low complexity" evidence="2">
    <location>
        <begin position="347"/>
        <end position="360"/>
    </location>
</feature>
<keyword evidence="3" id="KW-0812">Transmembrane</keyword>
<keyword evidence="3" id="KW-1133">Transmembrane helix</keyword>
<feature type="compositionally biased region" description="Low complexity" evidence="2">
    <location>
        <begin position="18"/>
        <end position="32"/>
    </location>
</feature>
<feature type="transmembrane region" description="Helical" evidence="3">
    <location>
        <begin position="728"/>
        <end position="745"/>
    </location>
</feature>
<dbReference type="Proteomes" id="UP000695562">
    <property type="component" value="Unassembled WGS sequence"/>
</dbReference>
<proteinExistence type="inferred from homology"/>
<keyword evidence="3" id="KW-0472">Membrane</keyword>
<dbReference type="PANTHER" id="PTHR11960">
    <property type="entry name" value="EUKARYOTIC TRANSLATION INITIATION FACTOR 4E RELATED"/>
    <property type="match status" value="1"/>
</dbReference>
<evidence type="ECO:0000256" key="2">
    <source>
        <dbReference type="SAM" id="MobiDB-lite"/>
    </source>
</evidence>
<accession>A0A8J4UWF9</accession>
<feature type="compositionally biased region" description="Polar residues" evidence="2">
    <location>
        <begin position="373"/>
        <end position="413"/>
    </location>
</feature>
<protein>
    <submittedName>
        <fullName evidence="4">Uncharacterized protein</fullName>
    </submittedName>
</protein>
<sequence length="748" mass="85024">MNSLSWSEENDTDTTILNKNKSNSNNNSNISNVNLLEKIKDVILDEDLVSDYDDDDDDDPPHKYQSDDDDEDDYIDQDIEDQDCIQGDHSSVEKDDEYILSDDQLDDDEDQLEEEEEEDFSPPQSQDEEEEQEEQEQEPTTKQECTQEKSDKEEPAYLEHEWVFYYDDSVPKGQTCDDYQSHIKNLGSFNSIQGFWGYWNNIVDPCLFPDGGNLRLFKKGIAPAWEDPANSSGGKWTFSCYKDQSQQIALKTILSLIGEQLDHSIDICGFVLSVRSTRHIISVWNKSGDNQEIIDQTSEQLSNFIYGKPFKYYQHKQQQLSNVPNSPPITPIKREYSSPRLPPSPKSPYMSNNNNNNNSNDNRKETFKHKKSQSTSSIFNSPNHQYSPVPIKSSSIDFNTTNNNNSQRTISFTNNNNSSDLLPLPPKSPKPTYHQKRDSRDNNSRDNNHNSTHKPLAKSNSGSCISNTKPPMSPATSVENISSLLKTEEKALLESKVRDIIMKKDVVVEKDAKHIVVEKQNTVIVASASITVKQPPVDDNERCMTQKEEVVLPVELNEIKKQQQQVETCEAVKQQHQEKELITLTENVAFVGYNEERLVVEPDGDKNCNTNNSSGSESSSSSIPFTNDDSVVENNSEISDYQTDESSVSIRQKSKKKKNNNSKKSSTQSTSSKTNHKKINHKNNSNSSKNHHQQTHNSRVGNGRLGMSSNVMGHNQSKSSYFYFCRDHLVVFLMLFSIILLTIILQNF</sequence>
<dbReference type="GO" id="GO:0003743">
    <property type="term" value="F:translation initiation factor activity"/>
    <property type="evidence" value="ECO:0007669"/>
    <property type="project" value="UniProtKB-KW"/>
</dbReference>
<reference evidence="4" key="1">
    <citation type="submission" date="2020-01" db="EMBL/GenBank/DDBJ databases">
        <title>Development of genomics and gene disruption for Polysphondylium violaceum indicates a role for the polyketide synthase stlB in stalk morphogenesis.</title>
        <authorList>
            <person name="Narita B."/>
            <person name="Kawabe Y."/>
            <person name="Kin K."/>
            <person name="Saito T."/>
            <person name="Gibbs R."/>
            <person name="Kuspa A."/>
            <person name="Muzny D."/>
            <person name="Queller D."/>
            <person name="Richards S."/>
            <person name="Strassman J."/>
            <person name="Sucgang R."/>
            <person name="Worley K."/>
            <person name="Schaap P."/>
        </authorList>
    </citation>
    <scope>NUCLEOTIDE SEQUENCE</scope>
    <source>
        <strain evidence="4">QSvi11</strain>
    </source>
</reference>
<feature type="compositionally biased region" description="Acidic residues" evidence="2">
    <location>
        <begin position="67"/>
        <end position="83"/>
    </location>
</feature>
<evidence type="ECO:0000256" key="3">
    <source>
        <dbReference type="SAM" id="Phobius"/>
    </source>
</evidence>